<name>T1JHN7_STRMM</name>
<evidence type="ECO:0000313" key="1">
    <source>
        <dbReference type="EnsemblMetazoa" id="SMAR013368-PA"/>
    </source>
</evidence>
<dbReference type="AlphaFoldDB" id="T1JHN7"/>
<dbReference type="Proteomes" id="UP000014500">
    <property type="component" value="Unassembled WGS sequence"/>
</dbReference>
<proteinExistence type="predicted"/>
<dbReference type="EnsemblMetazoa" id="SMAR013368-RA">
    <property type="protein sequence ID" value="SMAR013368-PA"/>
    <property type="gene ID" value="SMAR013368"/>
</dbReference>
<keyword evidence="2" id="KW-1185">Reference proteome</keyword>
<sequence length="228" mass="24776">MMGAWECGSMHVNHVSLLGLSHIAARPIRARFGALHTGDTSCHLCTQSFYFWVELQSVLKMCGCMCVAPIDLRGRKLARKNYRKRLVGNISCVIDKNIVGMGEDPSQRSSLSQFSVAPSRKPCFLWITTIPLRTLGGGACSPNGYATLRKLGTGNNLLLGVRRPLMGSRGRAPGCVAKLLEFCIPPAATPTQCLVNICTESFCERCRKKGYPSRLLPTAIHASHAVGS</sequence>
<dbReference type="EMBL" id="JH432065">
    <property type="status" value="NOT_ANNOTATED_CDS"/>
    <property type="molecule type" value="Genomic_DNA"/>
</dbReference>
<protein>
    <submittedName>
        <fullName evidence="1">Uncharacterized protein</fullName>
    </submittedName>
</protein>
<reference evidence="1" key="2">
    <citation type="submission" date="2015-02" db="UniProtKB">
        <authorList>
            <consortium name="EnsemblMetazoa"/>
        </authorList>
    </citation>
    <scope>IDENTIFICATION</scope>
</reference>
<dbReference type="HOGENOM" id="CLU_1216125_0_0_1"/>
<organism evidence="1 2">
    <name type="scientific">Strigamia maritima</name>
    <name type="common">European centipede</name>
    <name type="synonym">Geophilus maritimus</name>
    <dbReference type="NCBI Taxonomy" id="126957"/>
    <lineage>
        <taxon>Eukaryota</taxon>
        <taxon>Metazoa</taxon>
        <taxon>Ecdysozoa</taxon>
        <taxon>Arthropoda</taxon>
        <taxon>Myriapoda</taxon>
        <taxon>Chilopoda</taxon>
        <taxon>Pleurostigmophora</taxon>
        <taxon>Geophilomorpha</taxon>
        <taxon>Linotaeniidae</taxon>
        <taxon>Strigamia</taxon>
    </lineage>
</organism>
<accession>T1JHN7</accession>
<reference evidence="2" key="1">
    <citation type="submission" date="2011-05" db="EMBL/GenBank/DDBJ databases">
        <authorList>
            <person name="Richards S.R."/>
            <person name="Qu J."/>
            <person name="Jiang H."/>
            <person name="Jhangiani S.N."/>
            <person name="Agravi P."/>
            <person name="Goodspeed R."/>
            <person name="Gross S."/>
            <person name="Mandapat C."/>
            <person name="Jackson L."/>
            <person name="Mathew T."/>
            <person name="Pu L."/>
            <person name="Thornton R."/>
            <person name="Saada N."/>
            <person name="Wilczek-Boney K.B."/>
            <person name="Lee S."/>
            <person name="Kovar C."/>
            <person name="Wu Y."/>
            <person name="Scherer S.E."/>
            <person name="Worley K.C."/>
            <person name="Muzny D.M."/>
            <person name="Gibbs R."/>
        </authorList>
    </citation>
    <scope>NUCLEOTIDE SEQUENCE</scope>
    <source>
        <strain evidence="2">Brora</strain>
    </source>
</reference>
<evidence type="ECO:0000313" key="2">
    <source>
        <dbReference type="Proteomes" id="UP000014500"/>
    </source>
</evidence>